<dbReference type="Proteomes" id="UP000246410">
    <property type="component" value="Unassembled WGS sequence"/>
</dbReference>
<keyword evidence="2" id="KW-1185">Reference proteome</keyword>
<gene>
    <name evidence="1" type="ORF">DFR69_106317</name>
</gene>
<name>A0A317NGI3_9NOCA</name>
<proteinExistence type="predicted"/>
<protein>
    <submittedName>
        <fullName evidence="1">Uncharacterized protein</fullName>
    </submittedName>
</protein>
<sequence length="257" mass="27467">MTTNPGAPKPSPAATARASSWAVAGVRAFDGTLGSLVPAVFPAYARVFHPAYRKTAKSDATPVRWSEIAATHERTMHALAQWHPINPPQGKNSGHTLDALAPRPGVWDDEPVVGALPSSVVTRLSGLLTRHTTTPGRCWLAIWEGYGDLDPRWRTAPSFDLPGRLMHLLAGPVAAAAFPLNDRPGAEPFRNLHPNLWWPADRAWCVATDVDMMTTYVGGSVAAIEALTGDPGLEALAATADDRVTWNSDTVNRTTGG</sequence>
<dbReference type="EMBL" id="QGTL01000006">
    <property type="protein sequence ID" value="PWV74506.1"/>
    <property type="molecule type" value="Genomic_DNA"/>
</dbReference>
<dbReference type="AlphaFoldDB" id="A0A317NGI3"/>
<comment type="caution">
    <text evidence="1">The sequence shown here is derived from an EMBL/GenBank/DDBJ whole genome shotgun (WGS) entry which is preliminary data.</text>
</comment>
<evidence type="ECO:0000313" key="1">
    <source>
        <dbReference type="EMBL" id="PWV74506.1"/>
    </source>
</evidence>
<dbReference type="RefSeq" id="WP_110038938.1">
    <property type="nucleotide sequence ID" value="NZ_QGTL01000006.1"/>
</dbReference>
<organism evidence="1 2">
    <name type="scientific">Nocardia neocaledoniensis</name>
    <dbReference type="NCBI Taxonomy" id="236511"/>
    <lineage>
        <taxon>Bacteria</taxon>
        <taxon>Bacillati</taxon>
        <taxon>Actinomycetota</taxon>
        <taxon>Actinomycetes</taxon>
        <taxon>Mycobacteriales</taxon>
        <taxon>Nocardiaceae</taxon>
        <taxon>Nocardia</taxon>
    </lineage>
</organism>
<accession>A0A317NGI3</accession>
<reference evidence="1 2" key="1">
    <citation type="submission" date="2018-05" db="EMBL/GenBank/DDBJ databases">
        <title>Genomic Encyclopedia of Type Strains, Phase IV (KMG-IV): sequencing the most valuable type-strain genomes for metagenomic binning, comparative biology and taxonomic classification.</title>
        <authorList>
            <person name="Goeker M."/>
        </authorList>
    </citation>
    <scope>NUCLEOTIDE SEQUENCE [LARGE SCALE GENOMIC DNA]</scope>
    <source>
        <strain evidence="1 2">DSM 44717</strain>
    </source>
</reference>
<evidence type="ECO:0000313" key="2">
    <source>
        <dbReference type="Proteomes" id="UP000246410"/>
    </source>
</evidence>